<gene>
    <name evidence="1" type="ORF">PHYPSEUDO_002441</name>
</gene>
<dbReference type="Proteomes" id="UP000694044">
    <property type="component" value="Unassembled WGS sequence"/>
</dbReference>
<name>A0A8T1VTR5_9STRA</name>
<dbReference type="EMBL" id="JAGDFM010000143">
    <property type="protein sequence ID" value="KAG7384627.1"/>
    <property type="molecule type" value="Genomic_DNA"/>
</dbReference>
<dbReference type="AlphaFoldDB" id="A0A8T1VTR5"/>
<evidence type="ECO:0000313" key="1">
    <source>
        <dbReference type="EMBL" id="KAG7384627.1"/>
    </source>
</evidence>
<comment type="caution">
    <text evidence="1">The sequence shown here is derived from an EMBL/GenBank/DDBJ whole genome shotgun (WGS) entry which is preliminary data.</text>
</comment>
<protein>
    <submittedName>
        <fullName evidence="1">Uncharacterized protein</fullName>
    </submittedName>
</protein>
<reference evidence="1" key="1">
    <citation type="submission" date="2021-02" db="EMBL/GenBank/DDBJ databases">
        <authorList>
            <person name="Palmer J.M."/>
        </authorList>
    </citation>
    <scope>NUCLEOTIDE SEQUENCE</scope>
    <source>
        <strain evidence="1">SCRP734</strain>
    </source>
</reference>
<keyword evidence="2" id="KW-1185">Reference proteome</keyword>
<organism evidence="1 2">
    <name type="scientific">Phytophthora pseudosyringae</name>
    <dbReference type="NCBI Taxonomy" id="221518"/>
    <lineage>
        <taxon>Eukaryota</taxon>
        <taxon>Sar</taxon>
        <taxon>Stramenopiles</taxon>
        <taxon>Oomycota</taxon>
        <taxon>Peronosporomycetes</taxon>
        <taxon>Peronosporales</taxon>
        <taxon>Peronosporaceae</taxon>
        <taxon>Phytophthora</taxon>
    </lineage>
</organism>
<accession>A0A8T1VTR5</accession>
<sequence length="100" mass="11297">MDKNDFLLRLEESRRRTQDLTLATSIYKHAIETTLKGLKDANKVLRAIKSGRAFDVANLCVCEVLTNQVDMTAGLKTQLYMARSLMQLPPPPRLKHLEAA</sequence>
<evidence type="ECO:0000313" key="2">
    <source>
        <dbReference type="Proteomes" id="UP000694044"/>
    </source>
</evidence>
<proteinExistence type="predicted"/>